<dbReference type="SUPFAM" id="SSF52151">
    <property type="entry name" value="FabD/lysophospholipase-like"/>
    <property type="match status" value="1"/>
</dbReference>
<dbReference type="EMBL" id="BMQC01000003">
    <property type="protein sequence ID" value="GGK20381.1"/>
    <property type="molecule type" value="Genomic_DNA"/>
</dbReference>
<keyword evidence="2" id="KW-1133">Transmembrane helix</keyword>
<keyword evidence="4" id="KW-1185">Reference proteome</keyword>
<feature type="transmembrane region" description="Helical" evidence="2">
    <location>
        <begin position="158"/>
        <end position="183"/>
    </location>
</feature>
<evidence type="ECO:0000256" key="2">
    <source>
        <dbReference type="SAM" id="Phobius"/>
    </source>
</evidence>
<accession>A0A8J3BK75</accession>
<dbReference type="Proteomes" id="UP000662200">
    <property type="component" value="Unassembled WGS sequence"/>
</dbReference>
<evidence type="ECO:0000313" key="4">
    <source>
        <dbReference type="Proteomes" id="UP000662200"/>
    </source>
</evidence>
<proteinExistence type="predicted"/>
<name>A0A8J3BK75_9ACTN</name>
<dbReference type="InterPro" id="IPR016035">
    <property type="entry name" value="Acyl_Trfase/lysoPLipase"/>
</dbReference>
<sequence length="779" mass="84052">MYSWRRLRSDSGSGWKGRLADFLRRRPPIPCVGDEAGTAWRRSWNVAPGRHFGGTAIALSGGGIRSAAFSLGAIDALRSKGFWAEARYLFCVSGGGYAAGGIQLATTGAAEAGASAATASDAFAPGSPEFDHFRRNSKYLADGFLGWLKALGVILRGLLAAQFALFLLTTVAAYLIALGYRGVRVAHHSVPAGELGTVLHATAAWRWSIVLAGLWLYFSLATFLLENWPGRLHRVRAWLRVGYLGAGGAFVAYTVLVIALPRLAELLWKLPAGVQKGPIDELLPDPLLVSSGTAATGYVATLAAILTAVGKPTARAIQKRDRLAQVAKRLPVTVLRWVMVLVGVVALVGWHLVWFLYLIAVVGSTGCRSHVHPRTEPCEFTMPPWPDWRLVAGVTGLLVLIWWIDQTRWGLHLFYKRRLARAFAVRRSDGVAREIDFGVCTRLDTFGKPTAGGPQPIWIGAAHISGPEYAPPGRRTVSYSMSHDFVGSPQLGWLETAPLCERAKGRPLQWDLTVESAMAVSGAAFASAMGAVRSPFTLLFALTNARLGAWLPNPRYCSHPQPCPLCRLPRSRTMKLLLAEILGLYPTDRRLLFVTDGGHNENLGLVEALRHAPAKLFCIDASGGATLSRAALGPAIALARQELGVDITFDAGSANRVDDPTSLEQPSPHKEDGQAGEEYSADRTNPSRIMTSAVLRATITYPDDRPPQAPATGVLYFGRALLTEDSPWSVLAYASGNPAFPNDSTADQWFDADQFDAYHILGRHVGGALATLAHARPNG</sequence>
<reference evidence="3" key="2">
    <citation type="submission" date="2020-09" db="EMBL/GenBank/DDBJ databases">
        <authorList>
            <person name="Sun Q."/>
            <person name="Ohkuma M."/>
        </authorList>
    </citation>
    <scope>NUCLEOTIDE SEQUENCE</scope>
    <source>
        <strain evidence="3">JCM 3091</strain>
    </source>
</reference>
<keyword evidence="2" id="KW-0812">Transmembrane</keyword>
<dbReference type="AlphaFoldDB" id="A0A8J3BK75"/>
<evidence type="ECO:0008006" key="5">
    <source>
        <dbReference type="Google" id="ProtNLM"/>
    </source>
</evidence>
<dbReference type="Gene3D" id="3.40.1090.10">
    <property type="entry name" value="Cytosolic phospholipase A2 catalytic domain"/>
    <property type="match status" value="1"/>
</dbReference>
<evidence type="ECO:0000256" key="1">
    <source>
        <dbReference type="SAM" id="MobiDB-lite"/>
    </source>
</evidence>
<reference evidence="3" key="1">
    <citation type="journal article" date="2014" name="Int. J. Syst. Evol. Microbiol.">
        <title>Complete genome sequence of Corynebacterium casei LMG S-19264T (=DSM 44701T), isolated from a smear-ripened cheese.</title>
        <authorList>
            <consortium name="US DOE Joint Genome Institute (JGI-PGF)"/>
            <person name="Walter F."/>
            <person name="Albersmeier A."/>
            <person name="Kalinowski J."/>
            <person name="Ruckert C."/>
        </authorList>
    </citation>
    <scope>NUCLEOTIDE SEQUENCE</scope>
    <source>
        <strain evidence="3">JCM 3091</strain>
    </source>
</reference>
<organism evidence="3 4">
    <name type="scientific">Pilimelia terevasa</name>
    <dbReference type="NCBI Taxonomy" id="53372"/>
    <lineage>
        <taxon>Bacteria</taxon>
        <taxon>Bacillati</taxon>
        <taxon>Actinomycetota</taxon>
        <taxon>Actinomycetes</taxon>
        <taxon>Micromonosporales</taxon>
        <taxon>Micromonosporaceae</taxon>
        <taxon>Pilimelia</taxon>
    </lineage>
</organism>
<feature type="transmembrane region" description="Helical" evidence="2">
    <location>
        <begin position="237"/>
        <end position="260"/>
    </location>
</feature>
<gene>
    <name evidence="3" type="ORF">GCM10010124_11240</name>
</gene>
<comment type="caution">
    <text evidence="3">The sequence shown here is derived from an EMBL/GenBank/DDBJ whole genome shotgun (WGS) entry which is preliminary data.</text>
</comment>
<protein>
    <recommendedName>
        <fullName evidence="5">PNPLA domain-containing protein</fullName>
    </recommendedName>
</protein>
<feature type="region of interest" description="Disordered" evidence="1">
    <location>
        <begin position="654"/>
        <end position="684"/>
    </location>
</feature>
<keyword evidence="2" id="KW-0472">Membrane</keyword>
<feature type="transmembrane region" description="Helical" evidence="2">
    <location>
        <begin position="330"/>
        <end position="353"/>
    </location>
</feature>
<dbReference type="RefSeq" id="WP_189113121.1">
    <property type="nucleotide sequence ID" value="NZ_BMQC01000003.1"/>
</dbReference>
<feature type="transmembrane region" description="Helical" evidence="2">
    <location>
        <begin position="203"/>
        <end position="225"/>
    </location>
</feature>
<evidence type="ECO:0000313" key="3">
    <source>
        <dbReference type="EMBL" id="GGK20381.1"/>
    </source>
</evidence>
<feature type="transmembrane region" description="Helical" evidence="2">
    <location>
        <begin position="287"/>
        <end position="309"/>
    </location>
</feature>